<dbReference type="InterPro" id="IPR036526">
    <property type="entry name" value="C-N_Hydrolase_sf"/>
</dbReference>
<keyword evidence="1 3" id="KW-0378">Hydrolase</keyword>
<dbReference type="AlphaFoldDB" id="B5YA30"/>
<keyword evidence="4" id="KW-1185">Reference proteome</keyword>
<sequence length="328" mass="37039">MISWWRRQRLKVTLSRSSSPNLYRSFLDQLLLRNSQNPNIVAAFNTNLRFYDNALEFAHSVASYMTAALDKGAGVILFPEYFGNLLMGIAGEPIDLDDPSTLELLSMISPILYSTYVDIFSQISAKTDATIVAGTLAFVENGKLVNRTFVFRRGNVILTQDKAHLMPMEEKWGMSRGSRLGLFDLGTQKAGVLVCMDATYYEQSRILENMGARLLLVPSANPAPFYLGEQIRGAWARAQTSQVFTVQSFLVGKLGDYVFEGKAGVYAPHDYTEDLSGIVALSKKYNQEELVTAVLDYERLNRVRQPRDFRFQAELSKFYQSKLPLDRF</sequence>
<evidence type="ECO:0000313" key="3">
    <source>
        <dbReference type="EMBL" id="ACI17023.1"/>
    </source>
</evidence>
<evidence type="ECO:0000256" key="1">
    <source>
        <dbReference type="ARBA" id="ARBA00022801"/>
    </source>
</evidence>
<dbReference type="PANTHER" id="PTHR43674">
    <property type="entry name" value="NITRILASE C965.09-RELATED"/>
    <property type="match status" value="1"/>
</dbReference>
<protein>
    <submittedName>
        <fullName evidence="3">Hydrolase, carbon-nitrogen family</fullName>
    </submittedName>
</protein>
<feature type="domain" description="CN hydrolase" evidence="2">
    <location>
        <begin position="36"/>
        <end position="297"/>
    </location>
</feature>
<dbReference type="PROSITE" id="PS50263">
    <property type="entry name" value="CN_HYDROLASE"/>
    <property type="match status" value="1"/>
</dbReference>
<dbReference type="EMBL" id="CP001145">
    <property type="protein sequence ID" value="ACI17023.1"/>
    <property type="molecule type" value="Genomic_DNA"/>
</dbReference>
<dbReference type="PANTHER" id="PTHR43674:SF13">
    <property type="entry name" value="CN HYDROLASE DOMAIN-CONTAINING PROTEIN"/>
    <property type="match status" value="1"/>
</dbReference>
<name>B5YA30_COPPD</name>
<dbReference type="STRING" id="309798.COPRO5265_1326"/>
<dbReference type="KEGG" id="cpo:COPRO5265_1326"/>
<dbReference type="HOGENOM" id="CLU_771463_0_0_9"/>
<gene>
    <name evidence="3" type="ordered locus">COPRO5265_1326</name>
</gene>
<dbReference type="SUPFAM" id="SSF56317">
    <property type="entry name" value="Carbon-nitrogen hydrolase"/>
    <property type="match status" value="1"/>
</dbReference>
<organism evidence="3 4">
    <name type="scientific">Coprothermobacter proteolyticus (strain ATCC 35245 / DSM 5265 / OCM 4 / BT)</name>
    <dbReference type="NCBI Taxonomy" id="309798"/>
    <lineage>
        <taxon>Bacteria</taxon>
        <taxon>Pseudomonadati</taxon>
        <taxon>Coprothermobacterota</taxon>
        <taxon>Coprothermobacteria</taxon>
        <taxon>Coprothermobacterales</taxon>
        <taxon>Coprothermobacteraceae</taxon>
        <taxon>Coprothermobacter</taxon>
    </lineage>
</organism>
<proteinExistence type="predicted"/>
<dbReference type="Pfam" id="PF00795">
    <property type="entry name" value="CN_hydrolase"/>
    <property type="match status" value="1"/>
</dbReference>
<dbReference type="RefSeq" id="WP_012543675.1">
    <property type="nucleotide sequence ID" value="NC_011295.1"/>
</dbReference>
<dbReference type="Proteomes" id="UP000001732">
    <property type="component" value="Chromosome"/>
</dbReference>
<evidence type="ECO:0000313" key="4">
    <source>
        <dbReference type="Proteomes" id="UP000001732"/>
    </source>
</evidence>
<dbReference type="InterPro" id="IPR050345">
    <property type="entry name" value="Aliph_Amidase/BUP"/>
</dbReference>
<dbReference type="CDD" id="cd07574">
    <property type="entry name" value="nitrilase_Rim1_like"/>
    <property type="match status" value="1"/>
</dbReference>
<dbReference type="Gene3D" id="3.60.110.10">
    <property type="entry name" value="Carbon-nitrogen hydrolase"/>
    <property type="match status" value="1"/>
</dbReference>
<evidence type="ECO:0000259" key="2">
    <source>
        <dbReference type="PROSITE" id="PS50263"/>
    </source>
</evidence>
<reference evidence="4" key="1">
    <citation type="submission" date="2008-08" db="EMBL/GenBank/DDBJ databases">
        <title>The complete genome sequence of Coprothermobacter proteolyticus strain ATCC 5245 / DSM 5265 / BT.</title>
        <authorList>
            <person name="Dodson R.J."/>
            <person name="Durkin A.S."/>
            <person name="Wu M."/>
            <person name="Eisen J."/>
            <person name="Sutton G."/>
        </authorList>
    </citation>
    <scope>NUCLEOTIDE SEQUENCE [LARGE SCALE GENOMIC DNA]</scope>
    <source>
        <strain evidence="4">ATCC 35245 / DSM 5265 / OCM 4 / BT</strain>
    </source>
</reference>
<dbReference type="InterPro" id="IPR003010">
    <property type="entry name" value="C-N_Hydrolase"/>
</dbReference>
<dbReference type="eggNOG" id="COG0388">
    <property type="taxonomic scope" value="Bacteria"/>
</dbReference>
<dbReference type="GO" id="GO:0016811">
    <property type="term" value="F:hydrolase activity, acting on carbon-nitrogen (but not peptide) bonds, in linear amides"/>
    <property type="evidence" value="ECO:0007669"/>
    <property type="project" value="TreeGrafter"/>
</dbReference>
<reference evidence="3 4" key="2">
    <citation type="journal article" date="2014" name="Genome Announc.">
        <title>Complete Genome Sequence of Coprothermobacter proteolyticus DSM 5265.</title>
        <authorList>
            <person name="Alexiev A."/>
            <person name="Coil D.A."/>
            <person name="Badger J.H."/>
            <person name="Enticknap J."/>
            <person name="Ward N."/>
            <person name="Robb F.T."/>
            <person name="Eisen J.A."/>
        </authorList>
    </citation>
    <scope>NUCLEOTIDE SEQUENCE [LARGE SCALE GENOMIC DNA]</scope>
    <source>
        <strain evidence="4">ATCC 35245 / DSM 5265 / OCM 4 / BT</strain>
    </source>
</reference>
<dbReference type="OrthoDB" id="9811121at2"/>
<accession>B5YA30</accession>